<gene>
    <name evidence="1" type="ORF">CBU02nite_22700</name>
</gene>
<accession>A0A512TNC9</accession>
<evidence type="ECO:0000313" key="1">
    <source>
        <dbReference type="EMBL" id="GEQ21764.1"/>
    </source>
</evidence>
<sequence>MNFNIFRYYVFTCKVIGVNPSFKGLAKFKKFYMWERNNYGRY</sequence>
<protein>
    <submittedName>
        <fullName evidence="1">Uncharacterized protein</fullName>
    </submittedName>
</protein>
<dbReference type="AlphaFoldDB" id="A0A512TNC9"/>
<dbReference type="Proteomes" id="UP000321089">
    <property type="component" value="Unassembled WGS sequence"/>
</dbReference>
<name>A0A512TNC9_CLOBU</name>
<proteinExistence type="predicted"/>
<organism evidence="1 2">
    <name type="scientific">Clostridium butyricum</name>
    <dbReference type="NCBI Taxonomy" id="1492"/>
    <lineage>
        <taxon>Bacteria</taxon>
        <taxon>Bacillati</taxon>
        <taxon>Bacillota</taxon>
        <taxon>Clostridia</taxon>
        <taxon>Eubacteriales</taxon>
        <taxon>Clostridiaceae</taxon>
        <taxon>Clostridium</taxon>
    </lineage>
</organism>
<reference evidence="1 2" key="1">
    <citation type="submission" date="2019-07" db="EMBL/GenBank/DDBJ databases">
        <title>Whole genome shotgun sequence of Clostridium butyricum NBRC 3858.</title>
        <authorList>
            <person name="Hosoyama A."/>
            <person name="Uohara A."/>
            <person name="Ohji S."/>
            <person name="Ichikawa N."/>
        </authorList>
    </citation>
    <scope>NUCLEOTIDE SEQUENCE [LARGE SCALE GENOMIC DNA]</scope>
    <source>
        <strain evidence="1 2">NBRC 3858</strain>
    </source>
</reference>
<comment type="caution">
    <text evidence="1">The sequence shown here is derived from an EMBL/GenBank/DDBJ whole genome shotgun (WGS) entry which is preliminary data.</text>
</comment>
<evidence type="ECO:0000313" key="2">
    <source>
        <dbReference type="Proteomes" id="UP000321089"/>
    </source>
</evidence>
<dbReference type="EMBL" id="BKBC01000031">
    <property type="protein sequence ID" value="GEQ21764.1"/>
    <property type="molecule type" value="Genomic_DNA"/>
</dbReference>